<feature type="transmembrane region" description="Helical" evidence="1">
    <location>
        <begin position="12"/>
        <end position="33"/>
    </location>
</feature>
<protein>
    <submittedName>
        <fullName evidence="2">Uncharacterized protein</fullName>
    </submittedName>
</protein>
<dbReference type="EMBL" id="JABZGW010000042">
    <property type="protein sequence ID" value="MBF4807411.1"/>
    <property type="molecule type" value="Genomic_DNA"/>
</dbReference>
<organism evidence="2 3">
    <name type="scientific">Lancefieldella rimae</name>
    <dbReference type="NCBI Taxonomy" id="1383"/>
    <lineage>
        <taxon>Bacteria</taxon>
        <taxon>Bacillati</taxon>
        <taxon>Actinomycetota</taxon>
        <taxon>Coriobacteriia</taxon>
        <taxon>Coriobacteriales</taxon>
        <taxon>Atopobiaceae</taxon>
        <taxon>Lancefieldella</taxon>
    </lineage>
</organism>
<name>A0A930YRW1_9ACTN</name>
<evidence type="ECO:0000256" key="1">
    <source>
        <dbReference type="SAM" id="Phobius"/>
    </source>
</evidence>
<accession>A0A930YRW1</accession>
<comment type="caution">
    <text evidence="2">The sequence shown here is derived from an EMBL/GenBank/DDBJ whole genome shotgun (WGS) entry which is preliminary data.</text>
</comment>
<reference evidence="2" key="1">
    <citation type="submission" date="2020-04" db="EMBL/GenBank/DDBJ databases">
        <title>Deep metagenomics examines the oral microbiome during advanced dental caries in children, revealing novel taxa and co-occurrences with host molecules.</title>
        <authorList>
            <person name="Baker J.L."/>
            <person name="Morton J.T."/>
            <person name="Dinis M."/>
            <person name="Alvarez R."/>
            <person name="Tran N.C."/>
            <person name="Knight R."/>
            <person name="Edlund A."/>
        </authorList>
    </citation>
    <scope>NUCLEOTIDE SEQUENCE</scope>
    <source>
        <strain evidence="2">JCVI_38_bin.5</strain>
    </source>
</reference>
<gene>
    <name evidence="2" type="ORF">HXK26_01760</name>
</gene>
<keyword evidence="1" id="KW-0472">Membrane</keyword>
<evidence type="ECO:0000313" key="2">
    <source>
        <dbReference type="EMBL" id="MBF4807411.1"/>
    </source>
</evidence>
<dbReference type="Proteomes" id="UP000698335">
    <property type="component" value="Unassembled WGS sequence"/>
</dbReference>
<sequence length="163" mass="18265">MSVYGCLSKRKKVFLLTGILILGGIVLTTIGLARSNKSGAISSDNSIHNSYTHMFEVTGHIVSIDEEANTFQLRVPVEDGSERVLTVHFGEKSASGVPVNVSDYRIGDHITISYFPYDRKGSYIDADSAGIFNEKYDQIWKDDQNPEIIRQKYIQMIEHMESS</sequence>
<dbReference type="AlphaFoldDB" id="A0A930YRW1"/>
<keyword evidence="1" id="KW-1133">Transmembrane helix</keyword>
<proteinExistence type="predicted"/>
<keyword evidence="1" id="KW-0812">Transmembrane</keyword>
<evidence type="ECO:0000313" key="3">
    <source>
        <dbReference type="Proteomes" id="UP000698335"/>
    </source>
</evidence>